<keyword evidence="2" id="KW-1185">Reference proteome</keyword>
<dbReference type="Proteomes" id="UP000805193">
    <property type="component" value="Unassembled WGS sequence"/>
</dbReference>
<evidence type="ECO:0000313" key="1">
    <source>
        <dbReference type="EMBL" id="KAG0422991.1"/>
    </source>
</evidence>
<organism evidence="1 2">
    <name type="scientific">Ixodes persulcatus</name>
    <name type="common">Taiga tick</name>
    <dbReference type="NCBI Taxonomy" id="34615"/>
    <lineage>
        <taxon>Eukaryota</taxon>
        <taxon>Metazoa</taxon>
        <taxon>Ecdysozoa</taxon>
        <taxon>Arthropoda</taxon>
        <taxon>Chelicerata</taxon>
        <taxon>Arachnida</taxon>
        <taxon>Acari</taxon>
        <taxon>Parasitiformes</taxon>
        <taxon>Ixodida</taxon>
        <taxon>Ixodoidea</taxon>
        <taxon>Ixodidae</taxon>
        <taxon>Ixodinae</taxon>
        <taxon>Ixodes</taxon>
    </lineage>
</organism>
<accession>A0AC60PPU3</accession>
<dbReference type="EMBL" id="JABSTQ010010159">
    <property type="protein sequence ID" value="KAG0422991.1"/>
    <property type="molecule type" value="Genomic_DNA"/>
</dbReference>
<protein>
    <submittedName>
        <fullName evidence="1">Uncharacterized protein</fullName>
    </submittedName>
</protein>
<proteinExistence type="predicted"/>
<name>A0AC60PPU3_IXOPE</name>
<sequence>MTDRISQDTLKQLFGVAQHLSRSNDHPTPVQFLLSFNTLSFMNLAKSPESANISPGLLSTLLQIEDSFMREKTTVQSEVDQLLDAGNLVAAHDALICCDLDHSSLVTGKSNSRLIFYVAGYIARKFLAKCKCDECLSHLLMPKRAPHPAEASLTSHVIMGWLLYPSQALNKQVSSLENTFTRCVSVKQLRRNSLTDLASFLQLRPPSLIGCEKHKVYLTNHIVKFYSITRLHFLVKGKKSTPRKCEISKESPEDAASEISNGYREYDPTTLTAKAKAKLKKEMRTKLPQEPYPVPTRGLRRYQTVLLRRDEERPGDLGAWIRPPEEDEETRLRVLRSVVFYMEKTGLSQSLTPFPPPLRAMP</sequence>
<gene>
    <name evidence="1" type="ORF">HPB47_001210</name>
</gene>
<reference evidence="1 2" key="1">
    <citation type="journal article" date="2020" name="Cell">
        <title>Large-Scale Comparative Analyses of Tick Genomes Elucidate Their Genetic Diversity and Vector Capacities.</title>
        <authorList>
            <consortium name="Tick Genome and Microbiome Consortium (TIGMIC)"/>
            <person name="Jia N."/>
            <person name="Wang J."/>
            <person name="Shi W."/>
            <person name="Du L."/>
            <person name="Sun Y."/>
            <person name="Zhan W."/>
            <person name="Jiang J.F."/>
            <person name="Wang Q."/>
            <person name="Zhang B."/>
            <person name="Ji P."/>
            <person name="Bell-Sakyi L."/>
            <person name="Cui X.M."/>
            <person name="Yuan T.T."/>
            <person name="Jiang B.G."/>
            <person name="Yang W.F."/>
            <person name="Lam T.T."/>
            <person name="Chang Q.C."/>
            <person name="Ding S.J."/>
            <person name="Wang X.J."/>
            <person name="Zhu J.G."/>
            <person name="Ruan X.D."/>
            <person name="Zhao L."/>
            <person name="Wei J.T."/>
            <person name="Ye R.Z."/>
            <person name="Que T.C."/>
            <person name="Du C.H."/>
            <person name="Zhou Y.H."/>
            <person name="Cheng J.X."/>
            <person name="Dai P.F."/>
            <person name="Guo W.B."/>
            <person name="Han X.H."/>
            <person name="Huang E.J."/>
            <person name="Li L.F."/>
            <person name="Wei W."/>
            <person name="Gao Y.C."/>
            <person name="Liu J.Z."/>
            <person name="Shao H.Z."/>
            <person name="Wang X."/>
            <person name="Wang C.C."/>
            <person name="Yang T.C."/>
            <person name="Huo Q.B."/>
            <person name="Li W."/>
            <person name="Chen H.Y."/>
            <person name="Chen S.E."/>
            <person name="Zhou L.G."/>
            <person name="Ni X.B."/>
            <person name="Tian J.H."/>
            <person name="Sheng Y."/>
            <person name="Liu T."/>
            <person name="Pan Y.S."/>
            <person name="Xia L.Y."/>
            <person name="Li J."/>
            <person name="Zhao F."/>
            <person name="Cao W.C."/>
        </authorList>
    </citation>
    <scope>NUCLEOTIDE SEQUENCE [LARGE SCALE GENOMIC DNA]</scope>
    <source>
        <strain evidence="1">Iper-2018</strain>
    </source>
</reference>
<evidence type="ECO:0000313" key="2">
    <source>
        <dbReference type="Proteomes" id="UP000805193"/>
    </source>
</evidence>
<comment type="caution">
    <text evidence="1">The sequence shown here is derived from an EMBL/GenBank/DDBJ whole genome shotgun (WGS) entry which is preliminary data.</text>
</comment>